<reference evidence="2" key="2">
    <citation type="submission" date="2020-05" db="UniProtKB">
        <authorList>
            <consortium name="EnsemblMetazoa"/>
        </authorList>
    </citation>
    <scope>IDENTIFICATION</scope>
    <source>
        <strain evidence="2">IAEA</strain>
    </source>
</reference>
<feature type="transmembrane region" description="Helical" evidence="1">
    <location>
        <begin position="20"/>
        <end position="39"/>
    </location>
</feature>
<dbReference type="Proteomes" id="UP000092460">
    <property type="component" value="Unassembled WGS sequence"/>
</dbReference>
<evidence type="ECO:0000256" key="1">
    <source>
        <dbReference type="SAM" id="Phobius"/>
    </source>
</evidence>
<organism evidence="2 3">
    <name type="scientific">Glossina palpalis gambiensis</name>
    <dbReference type="NCBI Taxonomy" id="67801"/>
    <lineage>
        <taxon>Eukaryota</taxon>
        <taxon>Metazoa</taxon>
        <taxon>Ecdysozoa</taxon>
        <taxon>Arthropoda</taxon>
        <taxon>Hexapoda</taxon>
        <taxon>Insecta</taxon>
        <taxon>Pterygota</taxon>
        <taxon>Neoptera</taxon>
        <taxon>Endopterygota</taxon>
        <taxon>Diptera</taxon>
        <taxon>Brachycera</taxon>
        <taxon>Muscomorpha</taxon>
        <taxon>Hippoboscoidea</taxon>
        <taxon>Glossinidae</taxon>
        <taxon>Glossina</taxon>
    </lineage>
</organism>
<protein>
    <submittedName>
        <fullName evidence="2">Uncharacterized protein</fullName>
    </submittedName>
</protein>
<proteinExistence type="predicted"/>
<keyword evidence="1" id="KW-0812">Transmembrane</keyword>
<dbReference type="EnsemblMetazoa" id="GPPI033958-RA">
    <property type="protein sequence ID" value="GPPI033958-PA"/>
    <property type="gene ID" value="GPPI033958"/>
</dbReference>
<keyword evidence="1" id="KW-0472">Membrane</keyword>
<evidence type="ECO:0000313" key="3">
    <source>
        <dbReference type="Proteomes" id="UP000092460"/>
    </source>
</evidence>
<dbReference type="EMBL" id="JXJN01016417">
    <property type="status" value="NOT_ANNOTATED_CDS"/>
    <property type="molecule type" value="Genomic_DNA"/>
</dbReference>
<accession>A0A1B0BLJ8</accession>
<dbReference type="AlphaFoldDB" id="A0A1B0BLJ8"/>
<reference evidence="3" key="1">
    <citation type="submission" date="2015-01" db="EMBL/GenBank/DDBJ databases">
        <authorList>
            <person name="Aksoy S."/>
            <person name="Warren W."/>
            <person name="Wilson R.K."/>
        </authorList>
    </citation>
    <scope>NUCLEOTIDE SEQUENCE [LARGE SCALE GENOMIC DNA]</scope>
    <source>
        <strain evidence="3">IAEA</strain>
    </source>
</reference>
<dbReference type="VEuPathDB" id="VectorBase:GPPI033958"/>
<evidence type="ECO:0000313" key="2">
    <source>
        <dbReference type="EnsemblMetazoa" id="GPPI033958-PA"/>
    </source>
</evidence>
<name>A0A1B0BLJ8_9MUSC</name>
<sequence length="79" mass="8973">MDFSENYLPQIIVQIPQQDHLILLCVVICTWMMIVRIRLTYDISALTRTNGYRGEIPKLKAHSGNLPGRTSLTKCASKP</sequence>
<keyword evidence="3" id="KW-1185">Reference proteome</keyword>
<keyword evidence="1" id="KW-1133">Transmembrane helix</keyword>